<dbReference type="GO" id="GO:0016491">
    <property type="term" value="F:oxidoreductase activity"/>
    <property type="evidence" value="ECO:0007669"/>
    <property type="project" value="UniProtKB-KW"/>
</dbReference>
<comment type="caution">
    <text evidence="12">The sequence shown here is derived from an EMBL/GenBank/DDBJ whole genome shotgun (WGS) entry which is preliminary data.</text>
</comment>
<evidence type="ECO:0000256" key="9">
    <source>
        <dbReference type="ARBA" id="ARBA00023284"/>
    </source>
</evidence>
<reference evidence="12 13" key="1">
    <citation type="journal article" date="2016" name="Nat. Commun.">
        <title>Thousands of microbial genomes shed light on interconnected biogeochemical processes in an aquifer system.</title>
        <authorList>
            <person name="Anantharaman K."/>
            <person name="Brown C.T."/>
            <person name="Hug L.A."/>
            <person name="Sharon I."/>
            <person name="Castelle C.J."/>
            <person name="Probst A.J."/>
            <person name="Thomas B.C."/>
            <person name="Singh A."/>
            <person name="Wilkins M.J."/>
            <person name="Karaoz U."/>
            <person name="Brodie E.L."/>
            <person name="Williams K.H."/>
            <person name="Hubbard S.S."/>
            <person name="Banfield J.F."/>
        </authorList>
    </citation>
    <scope>NUCLEOTIDE SEQUENCE [LARGE SCALE GENOMIC DNA]</scope>
</reference>
<comment type="subcellular location">
    <subcellularLocation>
        <location evidence="1">Membrane</location>
        <topology evidence="1">Multi-pass membrane protein</topology>
    </subcellularLocation>
</comment>
<keyword evidence="8" id="KW-1015">Disulfide bond</keyword>
<organism evidence="12 13">
    <name type="scientific">Candidatus Harrisonbacteria bacterium RIFCSPLOWO2_01_FULL_40_28</name>
    <dbReference type="NCBI Taxonomy" id="1798406"/>
    <lineage>
        <taxon>Bacteria</taxon>
        <taxon>Candidatus Harrisoniibacteriota</taxon>
    </lineage>
</organism>
<dbReference type="PANTHER" id="PTHR34573">
    <property type="entry name" value="VKC DOMAIN-CONTAINING PROTEIN"/>
    <property type="match status" value="1"/>
</dbReference>
<dbReference type="SMART" id="SM00756">
    <property type="entry name" value="VKc"/>
    <property type="match status" value="1"/>
</dbReference>
<keyword evidence="9" id="KW-0676">Redox-active center</keyword>
<name>A0A1G1ZK55_9BACT</name>
<dbReference type="Proteomes" id="UP000178517">
    <property type="component" value="Unassembled WGS sequence"/>
</dbReference>
<dbReference type="GO" id="GO:0016020">
    <property type="term" value="C:membrane"/>
    <property type="evidence" value="ECO:0007669"/>
    <property type="project" value="UniProtKB-SubCell"/>
</dbReference>
<dbReference type="EMBL" id="MHJI01000031">
    <property type="protein sequence ID" value="OGY64829.1"/>
    <property type="molecule type" value="Genomic_DNA"/>
</dbReference>
<accession>A0A1G1ZK55</accession>
<protein>
    <recommendedName>
        <fullName evidence="11">Vitamin K epoxide reductase domain-containing protein</fullName>
    </recommendedName>
</protein>
<keyword evidence="4" id="KW-0874">Quinone</keyword>
<evidence type="ECO:0000256" key="7">
    <source>
        <dbReference type="ARBA" id="ARBA00023136"/>
    </source>
</evidence>
<keyword evidence="3 10" id="KW-0812">Transmembrane</keyword>
<dbReference type="AlphaFoldDB" id="A0A1G1ZK55"/>
<gene>
    <name evidence="12" type="ORF">A3A04_01810</name>
</gene>
<feature type="transmembrane region" description="Helical" evidence="10">
    <location>
        <begin position="63"/>
        <end position="90"/>
    </location>
</feature>
<dbReference type="Gene3D" id="1.20.1440.130">
    <property type="entry name" value="VKOR domain"/>
    <property type="match status" value="1"/>
</dbReference>
<evidence type="ECO:0000256" key="2">
    <source>
        <dbReference type="ARBA" id="ARBA00006214"/>
    </source>
</evidence>
<dbReference type="Pfam" id="PF07884">
    <property type="entry name" value="VKOR"/>
    <property type="match status" value="1"/>
</dbReference>
<evidence type="ECO:0000256" key="6">
    <source>
        <dbReference type="ARBA" id="ARBA00023002"/>
    </source>
</evidence>
<dbReference type="PANTHER" id="PTHR34573:SF1">
    <property type="entry name" value="VITAMIN K EPOXIDE REDUCTASE DOMAIN-CONTAINING PROTEIN"/>
    <property type="match status" value="1"/>
</dbReference>
<evidence type="ECO:0000256" key="1">
    <source>
        <dbReference type="ARBA" id="ARBA00004141"/>
    </source>
</evidence>
<feature type="domain" description="Vitamin K epoxide reductase" evidence="11">
    <location>
        <begin position="16"/>
        <end position="148"/>
    </location>
</feature>
<evidence type="ECO:0000259" key="11">
    <source>
        <dbReference type="SMART" id="SM00756"/>
    </source>
</evidence>
<dbReference type="InterPro" id="IPR038354">
    <property type="entry name" value="VKOR_sf"/>
</dbReference>
<dbReference type="InterPro" id="IPR044698">
    <property type="entry name" value="VKOR/LTO1"/>
</dbReference>
<evidence type="ECO:0000313" key="13">
    <source>
        <dbReference type="Proteomes" id="UP000178517"/>
    </source>
</evidence>
<feature type="transmembrane region" description="Helical" evidence="10">
    <location>
        <begin position="20"/>
        <end position="43"/>
    </location>
</feature>
<keyword evidence="7 10" id="KW-0472">Membrane</keyword>
<evidence type="ECO:0000256" key="4">
    <source>
        <dbReference type="ARBA" id="ARBA00022719"/>
    </source>
</evidence>
<evidence type="ECO:0000256" key="8">
    <source>
        <dbReference type="ARBA" id="ARBA00023157"/>
    </source>
</evidence>
<keyword evidence="6" id="KW-0560">Oxidoreductase</keyword>
<evidence type="ECO:0000313" key="12">
    <source>
        <dbReference type="EMBL" id="OGY64829.1"/>
    </source>
</evidence>
<proteinExistence type="inferred from homology"/>
<dbReference type="InterPro" id="IPR012932">
    <property type="entry name" value="VKOR"/>
</dbReference>
<feature type="transmembrane region" description="Helical" evidence="10">
    <location>
        <begin position="97"/>
        <end position="117"/>
    </location>
</feature>
<feature type="transmembrane region" description="Helical" evidence="10">
    <location>
        <begin position="123"/>
        <end position="147"/>
    </location>
</feature>
<dbReference type="CDD" id="cd12916">
    <property type="entry name" value="VKOR_1"/>
    <property type="match status" value="1"/>
</dbReference>
<sequence length="156" mass="17760">MTNSEISLKRPLTPIHKWLIGLLLLFSFVGFLDATYLTVQHFLGSSINCSIFEGCNEVITSRYASIAGIPVALLGALYYCTLFISLIAYCDTRNERILYFIAHFVFIGFFASIWFLFLQLFIIKAICFYCVISAVTSTMLFVFGILLSKFKKKENK</sequence>
<dbReference type="GO" id="GO:0048038">
    <property type="term" value="F:quinone binding"/>
    <property type="evidence" value="ECO:0007669"/>
    <property type="project" value="UniProtKB-KW"/>
</dbReference>
<keyword evidence="5 10" id="KW-1133">Transmembrane helix</keyword>
<evidence type="ECO:0000256" key="5">
    <source>
        <dbReference type="ARBA" id="ARBA00022989"/>
    </source>
</evidence>
<comment type="similarity">
    <text evidence="2">Belongs to the VKOR family.</text>
</comment>
<evidence type="ECO:0000256" key="3">
    <source>
        <dbReference type="ARBA" id="ARBA00022692"/>
    </source>
</evidence>
<dbReference type="STRING" id="1798406.A3A04_01810"/>
<evidence type="ECO:0000256" key="10">
    <source>
        <dbReference type="SAM" id="Phobius"/>
    </source>
</evidence>